<dbReference type="Gene3D" id="1.10.510.10">
    <property type="entry name" value="Transferase(Phosphotransferase) domain 1"/>
    <property type="match status" value="1"/>
</dbReference>
<dbReference type="GO" id="GO:0004709">
    <property type="term" value="F:MAP kinase kinase kinase activity"/>
    <property type="evidence" value="ECO:0007669"/>
    <property type="project" value="UniProtKB-EC"/>
</dbReference>
<dbReference type="SUPFAM" id="SSF56112">
    <property type="entry name" value="Protein kinase-like (PK-like)"/>
    <property type="match status" value="1"/>
</dbReference>
<dbReference type="PROSITE" id="PS00107">
    <property type="entry name" value="PROTEIN_KINASE_ATP"/>
    <property type="match status" value="1"/>
</dbReference>
<dbReference type="PANTHER" id="PTHR48016:SF45">
    <property type="entry name" value="OS04G0559800 PROTEIN"/>
    <property type="match status" value="1"/>
</dbReference>
<keyword evidence="13" id="KW-1185">Reference proteome</keyword>
<feature type="compositionally biased region" description="Polar residues" evidence="10">
    <location>
        <begin position="377"/>
        <end position="396"/>
    </location>
</feature>
<organism evidence="12 13">
    <name type="scientific">Morus notabilis</name>
    <dbReference type="NCBI Taxonomy" id="981085"/>
    <lineage>
        <taxon>Eukaryota</taxon>
        <taxon>Viridiplantae</taxon>
        <taxon>Streptophyta</taxon>
        <taxon>Embryophyta</taxon>
        <taxon>Tracheophyta</taxon>
        <taxon>Spermatophyta</taxon>
        <taxon>Magnoliopsida</taxon>
        <taxon>eudicotyledons</taxon>
        <taxon>Gunneridae</taxon>
        <taxon>Pentapetalae</taxon>
        <taxon>rosids</taxon>
        <taxon>fabids</taxon>
        <taxon>Rosales</taxon>
        <taxon>Moraceae</taxon>
        <taxon>Moreae</taxon>
        <taxon>Morus</taxon>
    </lineage>
</organism>
<evidence type="ECO:0000259" key="11">
    <source>
        <dbReference type="PROSITE" id="PS50011"/>
    </source>
</evidence>
<feature type="region of interest" description="Disordered" evidence="10">
    <location>
        <begin position="287"/>
        <end position="306"/>
    </location>
</feature>
<dbReference type="Pfam" id="PF00069">
    <property type="entry name" value="Pkinase"/>
    <property type="match status" value="1"/>
</dbReference>
<comment type="catalytic activity">
    <reaction evidence="7">
        <text>L-threonyl-[protein] + ATP = O-phospho-L-threonyl-[protein] + ADP + H(+)</text>
        <dbReference type="Rhea" id="RHEA:46608"/>
        <dbReference type="Rhea" id="RHEA-COMP:11060"/>
        <dbReference type="Rhea" id="RHEA-COMP:11605"/>
        <dbReference type="ChEBI" id="CHEBI:15378"/>
        <dbReference type="ChEBI" id="CHEBI:30013"/>
        <dbReference type="ChEBI" id="CHEBI:30616"/>
        <dbReference type="ChEBI" id="CHEBI:61977"/>
        <dbReference type="ChEBI" id="CHEBI:456216"/>
        <dbReference type="EC" id="2.7.11.25"/>
    </reaction>
</comment>
<comment type="similarity">
    <text evidence="1">Belongs to the protein kinase superfamily. STE Ser/Thr protein kinase family. MAP kinase kinase kinase subfamily.</text>
</comment>
<comment type="catalytic activity">
    <reaction evidence="8">
        <text>L-seryl-[protein] + ATP = O-phospho-L-seryl-[protein] + ADP + H(+)</text>
        <dbReference type="Rhea" id="RHEA:17989"/>
        <dbReference type="Rhea" id="RHEA-COMP:9863"/>
        <dbReference type="Rhea" id="RHEA-COMP:11604"/>
        <dbReference type="ChEBI" id="CHEBI:15378"/>
        <dbReference type="ChEBI" id="CHEBI:29999"/>
        <dbReference type="ChEBI" id="CHEBI:30616"/>
        <dbReference type="ChEBI" id="CHEBI:83421"/>
        <dbReference type="ChEBI" id="CHEBI:456216"/>
        <dbReference type="EC" id="2.7.11.25"/>
    </reaction>
</comment>
<dbReference type="FunFam" id="1.10.510.10:FF:000186">
    <property type="entry name" value="Mitogen-activated protein kinase kinase kinase"/>
    <property type="match status" value="1"/>
</dbReference>
<feature type="region of interest" description="Disordered" evidence="10">
    <location>
        <begin position="1"/>
        <end position="190"/>
    </location>
</feature>
<evidence type="ECO:0000256" key="2">
    <source>
        <dbReference type="ARBA" id="ARBA00012406"/>
    </source>
</evidence>
<protein>
    <recommendedName>
        <fullName evidence="2">mitogen-activated protein kinase kinase kinase</fullName>
        <ecNumber evidence="2">2.7.11.25</ecNumber>
    </recommendedName>
</protein>
<evidence type="ECO:0000256" key="9">
    <source>
        <dbReference type="PROSITE-ProRule" id="PRU10141"/>
    </source>
</evidence>
<dbReference type="EC" id="2.7.11.25" evidence="2"/>
<dbReference type="OrthoDB" id="266718at2759"/>
<evidence type="ECO:0000256" key="3">
    <source>
        <dbReference type="ARBA" id="ARBA00022679"/>
    </source>
</evidence>
<sequence length="899" mass="96867">MPSWWGKSSSKESKKKTSSKESFIDTLHRKFRIPSDNKVGSRSGGSRRHCSDTISEKGSRSPEESRSPSPSKHVARCQSFAQRSNAQPLPLPSLHPASVGRTDSGINISTKTRCEKGSKPSPILLPKPVCLRSRPNPTDIDSDLVTASVSSESSIDSDDLADSRHRSPQATDYDNGNRAAAGSPSSAMLKDQPSNFFQICSREAKKPANLPFGNHISPTSPKQRPLSSHVPNLLVPYNGAFCSAPDSSMSSPTRSPLRAFGSEQVVNSAFWAGKPYPDVTLAGSGHCSSPGSGHNSGHNSMGGDMPAQFFWQQSRGSPEYSPVPSPRMTSPGPGSRIHSGTVTPIHPRAGGMPADSQTSWPDDGKQQSHRLPLPPVTISNPAPFSHSNSAATSPSVPRSPGRAENPASPGSHWKKGKLLGRGTFGHVYVGFNSDNGDMCAMKEVTLFSDDAKSKESAKQLMQEIALLSRLRHPNIVQYYGSKTISDKLYIYLEYVSGGSIYKLLQDYGQFGELAIRSYTQQILSGLAYLHAKNTVHRDIKGANILVDPNGRIKLADFGMAKHITGQSCPLSFKGSPYWMAPEVIKNSNGCNLAVDIWSLGCTVLEMATTKPPWSQYEGVAAMFKIGNSKELPAIPDHLSQDGKDFVWRCLQRDPLHRPAAAELLDHPFVKYAAPLERPILGSMPSESSPVVTSGVKAVGIAQTRNFSTLDSDRLAVHSSRVLKTNPHSSEINIPRNMSCPVSPIGSPLLHSRSPQHLNGRMSPSPISSPRNTSGSSTPLTGGSGAIPFNHPKQSVNLQEGFGSMPKPLTGLYVNGPSYHDSSPDIFRGMQPGSHAFSELASRENDVPGVQFARTAHGEYDGQSVLADRVSRQLLRDNVRMGPSLDLSSSSPLPSRTNCI</sequence>
<keyword evidence="6 9" id="KW-0067">ATP-binding</keyword>
<feature type="compositionally biased region" description="Basic and acidic residues" evidence="10">
    <location>
        <begin position="49"/>
        <end position="66"/>
    </location>
</feature>
<dbReference type="InterPro" id="IPR011009">
    <property type="entry name" value="Kinase-like_dom_sf"/>
</dbReference>
<dbReference type="AlphaFoldDB" id="W9RUG0"/>
<evidence type="ECO:0000256" key="7">
    <source>
        <dbReference type="ARBA" id="ARBA00047559"/>
    </source>
</evidence>
<keyword evidence="4 9" id="KW-0547">Nucleotide-binding</keyword>
<dbReference type="CDD" id="cd06632">
    <property type="entry name" value="STKc_MEKK1_plant"/>
    <property type="match status" value="1"/>
</dbReference>
<feature type="region of interest" description="Disordered" evidence="10">
    <location>
        <begin position="880"/>
        <end position="899"/>
    </location>
</feature>
<feature type="compositionally biased region" description="Low complexity" evidence="10">
    <location>
        <begin position="882"/>
        <end position="899"/>
    </location>
</feature>
<dbReference type="KEGG" id="mnt:21387831"/>
<dbReference type="STRING" id="981085.W9RUG0"/>
<dbReference type="InterPro" id="IPR050538">
    <property type="entry name" value="MAP_kinase_kinase_kinase"/>
</dbReference>
<feature type="compositionally biased region" description="Basic and acidic residues" evidence="10">
    <location>
        <begin position="18"/>
        <end position="28"/>
    </location>
</feature>
<evidence type="ECO:0000256" key="8">
    <source>
        <dbReference type="ARBA" id="ARBA00048329"/>
    </source>
</evidence>
<evidence type="ECO:0000256" key="1">
    <source>
        <dbReference type="ARBA" id="ARBA00006529"/>
    </source>
</evidence>
<gene>
    <name evidence="12" type="ORF">L484_004328</name>
</gene>
<dbReference type="PANTHER" id="PTHR48016">
    <property type="entry name" value="MAP KINASE KINASE KINASE SSK2-RELATED-RELATED"/>
    <property type="match status" value="1"/>
</dbReference>
<feature type="compositionally biased region" description="Low complexity" evidence="10">
    <location>
        <begin position="287"/>
        <end position="303"/>
    </location>
</feature>
<evidence type="ECO:0000256" key="5">
    <source>
        <dbReference type="ARBA" id="ARBA00022777"/>
    </source>
</evidence>
<dbReference type="InterPro" id="IPR017441">
    <property type="entry name" value="Protein_kinase_ATP_BS"/>
</dbReference>
<accession>W9RUG0</accession>
<keyword evidence="5 12" id="KW-0418">Kinase</keyword>
<dbReference type="eggNOG" id="KOG0198">
    <property type="taxonomic scope" value="Eukaryota"/>
</dbReference>
<dbReference type="SMART" id="SM00220">
    <property type="entry name" value="S_TKc"/>
    <property type="match status" value="1"/>
</dbReference>
<keyword evidence="3" id="KW-0808">Transferase</keyword>
<evidence type="ECO:0000256" key="6">
    <source>
        <dbReference type="ARBA" id="ARBA00022840"/>
    </source>
</evidence>
<dbReference type="InterPro" id="IPR000719">
    <property type="entry name" value="Prot_kinase_dom"/>
</dbReference>
<dbReference type="PROSITE" id="PS50011">
    <property type="entry name" value="PROTEIN_KINASE_DOM"/>
    <property type="match status" value="1"/>
</dbReference>
<feature type="region of interest" description="Disordered" evidence="10">
    <location>
        <begin position="314"/>
        <end position="416"/>
    </location>
</feature>
<evidence type="ECO:0000256" key="10">
    <source>
        <dbReference type="SAM" id="MobiDB-lite"/>
    </source>
</evidence>
<feature type="region of interest" description="Disordered" evidence="10">
    <location>
        <begin position="742"/>
        <end position="791"/>
    </location>
</feature>
<evidence type="ECO:0000313" key="12">
    <source>
        <dbReference type="EMBL" id="EXB93842.1"/>
    </source>
</evidence>
<evidence type="ECO:0000313" key="13">
    <source>
        <dbReference type="Proteomes" id="UP000030645"/>
    </source>
</evidence>
<feature type="domain" description="Protein kinase" evidence="11">
    <location>
        <begin position="413"/>
        <end position="669"/>
    </location>
</feature>
<feature type="binding site" evidence="9">
    <location>
        <position position="442"/>
    </location>
    <ligand>
        <name>ATP</name>
        <dbReference type="ChEBI" id="CHEBI:30616"/>
    </ligand>
</feature>
<feature type="compositionally biased region" description="Low complexity" evidence="10">
    <location>
        <begin position="143"/>
        <end position="154"/>
    </location>
</feature>
<name>W9RUG0_9ROSA</name>
<dbReference type="GO" id="GO:0005737">
    <property type="term" value="C:cytoplasm"/>
    <property type="evidence" value="ECO:0007669"/>
    <property type="project" value="TreeGrafter"/>
</dbReference>
<proteinExistence type="inferred from homology"/>
<dbReference type="GO" id="GO:0005524">
    <property type="term" value="F:ATP binding"/>
    <property type="evidence" value="ECO:0007669"/>
    <property type="project" value="UniProtKB-UniRule"/>
</dbReference>
<evidence type="ECO:0000256" key="4">
    <source>
        <dbReference type="ARBA" id="ARBA00022741"/>
    </source>
</evidence>
<dbReference type="Proteomes" id="UP000030645">
    <property type="component" value="Unassembled WGS sequence"/>
</dbReference>
<dbReference type="EMBL" id="KE345104">
    <property type="protein sequence ID" value="EXB93842.1"/>
    <property type="molecule type" value="Genomic_DNA"/>
</dbReference>
<reference evidence="13" key="1">
    <citation type="submission" date="2013-01" db="EMBL/GenBank/DDBJ databases">
        <title>Draft Genome Sequence of a Mulberry Tree, Morus notabilis C.K. Schneid.</title>
        <authorList>
            <person name="He N."/>
            <person name="Zhao S."/>
        </authorList>
    </citation>
    <scope>NUCLEOTIDE SEQUENCE</scope>
</reference>